<gene>
    <name evidence="2" type="ORF">CR152_24445</name>
</gene>
<keyword evidence="3" id="KW-1185">Reference proteome</keyword>
<evidence type="ECO:0000313" key="2">
    <source>
        <dbReference type="EMBL" id="ATQ77314.1"/>
    </source>
</evidence>
<evidence type="ECO:0000256" key="1">
    <source>
        <dbReference type="SAM" id="MobiDB-lite"/>
    </source>
</evidence>
<dbReference type="EMBL" id="CP024608">
    <property type="protein sequence ID" value="ATQ77314.1"/>
    <property type="molecule type" value="Genomic_DNA"/>
</dbReference>
<feature type="region of interest" description="Disordered" evidence="1">
    <location>
        <begin position="1"/>
        <end position="25"/>
    </location>
</feature>
<dbReference type="RefSeq" id="WP_099879368.1">
    <property type="nucleotide sequence ID" value="NZ_CP024608.1"/>
</dbReference>
<dbReference type="KEGG" id="mass:CR152_24445"/>
<accession>A0A2D2DQR2</accession>
<name>A0A2D2DQR2_9BURK</name>
<dbReference type="OrthoDB" id="9156778at2"/>
<organism evidence="2 3">
    <name type="scientific">Massilia violaceinigra</name>
    <dbReference type="NCBI Taxonomy" id="2045208"/>
    <lineage>
        <taxon>Bacteria</taxon>
        <taxon>Pseudomonadati</taxon>
        <taxon>Pseudomonadota</taxon>
        <taxon>Betaproteobacteria</taxon>
        <taxon>Burkholderiales</taxon>
        <taxon>Oxalobacteraceae</taxon>
        <taxon>Telluria group</taxon>
        <taxon>Massilia</taxon>
    </lineage>
</organism>
<reference evidence="2" key="1">
    <citation type="submission" date="2017-10" db="EMBL/GenBank/DDBJ databases">
        <title>Massilia psychrophilum sp. nov., a novel purple-pigmented bacterium isolated from Tianshan glacier, Xinjiang Municipality, China.</title>
        <authorList>
            <person name="Wang H."/>
        </authorList>
    </citation>
    <scope>NUCLEOTIDE SEQUENCE [LARGE SCALE GENOMIC DNA]</scope>
    <source>
        <strain evidence="2">B2</strain>
    </source>
</reference>
<dbReference type="AlphaFoldDB" id="A0A2D2DQR2"/>
<sequence length="729" mass="78872">MKTDDSGRKQASRQPEAKSPPPPIVPEERARFRALVMTNPNYFGNIQASPFPPVLNIKLNTTYERLACVGFQPQFNRLDAVVYIFQPNGYGGGICSSGSQEYVRFYLSSDDGASWQDAGLTSFFAFDIPEGSTGRRRLEYAVTLRIDPAKRFCFLDNTWLVRAILAWNVPPPPDTPNFVPVWGNIHNTHIRVDPLRTILIEDLLQHAGLSLPPVLAEMIDAKQEVKISPPKVLGTRELQALYKGRDVEPHRYALGELHDLVSQPELTDVLMAPGFTGVLTELDVDIADTLFPAQSSTRYEQLECIGLNYEQDTLVGVLRIKLPNGYSGGPCTAGSKEFVTFWGDFKDDGTFATCLGTTSVTVHDIGRMPREGLEYSVFLPVDLDRYRRTCQEGPVLVPIRATLSWQVGAPCDNPDYIPVWGNRLDTLVHVRAGRGPAPTGRQPIIDTIGSMALTDIDGAGYASGPAQLAGFTAVQSPFGGEVVITGHIANPTDISSGAGPLKYRVIVNGGNGDQLLANTFPLARSQLLDGVWSFLPTIPQAVDAAGFYTYQEDRTGAPGNAEIFVLGNVLARWDTAGKTGAWQVRMEVKDAANVVYAGNPSIVRLDNAGPRIPAGSFKITTETSSCADFVIGDVIEGTYQVSGQHFSSLSVSVQPALGGNFTAPLPLPRTYPAVPTTGEGGVWRLDTSGMPRCGYVIRLGASDRTIVDSGYVGWGAEAFVGLCLKLATA</sequence>
<proteinExistence type="predicted"/>
<protein>
    <submittedName>
        <fullName evidence="2">Uncharacterized protein</fullName>
    </submittedName>
</protein>
<dbReference type="Proteomes" id="UP000229897">
    <property type="component" value="Chromosome"/>
</dbReference>
<evidence type="ECO:0000313" key="3">
    <source>
        <dbReference type="Proteomes" id="UP000229897"/>
    </source>
</evidence>